<evidence type="ECO:0000313" key="1">
    <source>
        <dbReference type="EMBL" id="CDT24587.1"/>
    </source>
</evidence>
<protein>
    <submittedName>
        <fullName evidence="1">Uncharacterized protein</fullName>
    </submittedName>
</protein>
<name>A0ABP1WSH0_9VIBR</name>
<dbReference type="Proteomes" id="UP000049077">
    <property type="component" value="Unassembled WGS sequence"/>
</dbReference>
<comment type="caution">
    <text evidence="1">The sequence shown here is derived from an EMBL/GenBank/DDBJ whole genome shotgun (WGS) entry which is preliminary data.</text>
</comment>
<accession>A0ABP1WSH0</accession>
<proteinExistence type="predicted"/>
<evidence type="ECO:0000313" key="2">
    <source>
        <dbReference type="Proteomes" id="UP000049077"/>
    </source>
</evidence>
<organism evidence="1 2">
    <name type="scientific">Vibrio crassostreae</name>
    <dbReference type="NCBI Taxonomy" id="246167"/>
    <lineage>
        <taxon>Bacteria</taxon>
        <taxon>Pseudomonadati</taxon>
        <taxon>Pseudomonadota</taxon>
        <taxon>Gammaproteobacteria</taxon>
        <taxon>Vibrionales</taxon>
        <taxon>Vibrionaceae</taxon>
        <taxon>Vibrio</taxon>
    </lineage>
</organism>
<dbReference type="EMBL" id="CCJX01000079">
    <property type="protein sequence ID" value="CDT24587.1"/>
    <property type="molecule type" value="Genomic_DNA"/>
</dbReference>
<reference evidence="1 2" key="1">
    <citation type="submission" date="2014-06" db="EMBL/GenBank/DDBJ databases">
        <authorList>
            <person name="Le Roux F."/>
        </authorList>
    </citation>
    <scope>NUCLEOTIDE SEQUENCE [LARGE SCALE GENOMIC DNA]</scope>
    <source>
        <strain evidence="1 2">J5-4</strain>
    </source>
</reference>
<keyword evidence="2" id="KW-1185">Reference proteome</keyword>
<gene>
    <name evidence="1" type="ORF">VCR4J5_170067</name>
</gene>
<sequence length="73" mass="8437">MLSNRHICSYTSNYRIDVRLGYNSRRNDYMGFISNAEEAAIAKPVRVSFKLSNSWCKYNGIPKADSLFLVHFV</sequence>